<keyword evidence="1" id="KW-0472">Membrane</keyword>
<evidence type="ECO:0000256" key="1">
    <source>
        <dbReference type="SAM" id="Phobius"/>
    </source>
</evidence>
<accession>A0ABV1M7Q0</accession>
<sequence length="406" mass="45788">MNKSNFLFLKMDKQSAKHFIVTALKDCETSCNNGYLAVKMLADNHSNFCNALRIIGYAGEEPKLHSDQKLYFEYNGEEAWPNGVFFYENLQKYWSEATGKAYPSISHEFYLISEKIYSTDSLGDPLIRTMFSLAKINSILTVAKDFHLPSGNEYAFFVNAEHGIQKFEICTSLKYSELAQINPLPLDVENISNLYEKITNPDAHSSERREVIRAVLAELHKICQGKLDPKLILQHSGFISKNFTARFDLYVHKFSTSRLINEIDSKTLEYISKVNEYISDSQGKVLVVPGAIIATAALVKDSGMWVAFLVCIGSWLAHDFVHAANDIHLKSLEILKKQVNENLSSYMELSTDVEIREHAGNATAQVNELIAVSEGRIKKINTGALIMVIISITFGLCRIIFADQFQ</sequence>
<name>A0ABV1M7Q0_9NEIS</name>
<evidence type="ECO:0000313" key="3">
    <source>
        <dbReference type="Proteomes" id="UP001433638"/>
    </source>
</evidence>
<keyword evidence="1" id="KW-1133">Transmembrane helix</keyword>
<keyword evidence="3" id="KW-1185">Reference proteome</keyword>
<reference evidence="2" key="1">
    <citation type="submission" date="2024-06" db="EMBL/GenBank/DDBJ databases">
        <title>Genome sequence of Vogesella sp. MAHUQ-64.</title>
        <authorList>
            <person name="Huq M.A."/>
        </authorList>
    </citation>
    <scope>NUCLEOTIDE SEQUENCE</scope>
    <source>
        <strain evidence="2">MAHUQ-64</strain>
    </source>
</reference>
<keyword evidence="1" id="KW-0812">Transmembrane</keyword>
<dbReference type="RefSeq" id="WP_349590173.1">
    <property type="nucleotide sequence ID" value="NZ_JBEFLD010000009.1"/>
</dbReference>
<evidence type="ECO:0000313" key="2">
    <source>
        <dbReference type="EMBL" id="MEQ6292213.1"/>
    </source>
</evidence>
<proteinExistence type="predicted"/>
<dbReference type="Proteomes" id="UP001433638">
    <property type="component" value="Unassembled WGS sequence"/>
</dbReference>
<gene>
    <name evidence="2" type="ORF">ABNW52_16480</name>
</gene>
<dbReference type="EMBL" id="JBEFLD010000009">
    <property type="protein sequence ID" value="MEQ6292213.1"/>
    <property type="molecule type" value="Genomic_DNA"/>
</dbReference>
<comment type="caution">
    <text evidence="2">The sequence shown here is derived from an EMBL/GenBank/DDBJ whole genome shotgun (WGS) entry which is preliminary data.</text>
</comment>
<feature type="transmembrane region" description="Helical" evidence="1">
    <location>
        <begin position="383"/>
        <end position="401"/>
    </location>
</feature>
<protein>
    <submittedName>
        <fullName evidence="2">Uncharacterized protein</fullName>
    </submittedName>
</protein>
<organism evidence="2 3">
    <name type="scientific">Vogesella oryzagri</name>
    <dbReference type="NCBI Taxonomy" id="3160864"/>
    <lineage>
        <taxon>Bacteria</taxon>
        <taxon>Pseudomonadati</taxon>
        <taxon>Pseudomonadota</taxon>
        <taxon>Betaproteobacteria</taxon>
        <taxon>Neisseriales</taxon>
        <taxon>Chromobacteriaceae</taxon>
        <taxon>Vogesella</taxon>
    </lineage>
</organism>